<organism evidence="1 2">
    <name type="scientific">Liquidambar formosana</name>
    <name type="common">Formosan gum</name>
    <dbReference type="NCBI Taxonomy" id="63359"/>
    <lineage>
        <taxon>Eukaryota</taxon>
        <taxon>Viridiplantae</taxon>
        <taxon>Streptophyta</taxon>
        <taxon>Embryophyta</taxon>
        <taxon>Tracheophyta</taxon>
        <taxon>Spermatophyta</taxon>
        <taxon>Magnoliopsida</taxon>
        <taxon>eudicotyledons</taxon>
        <taxon>Gunneridae</taxon>
        <taxon>Pentapetalae</taxon>
        <taxon>Saxifragales</taxon>
        <taxon>Altingiaceae</taxon>
        <taxon>Liquidambar</taxon>
    </lineage>
</organism>
<gene>
    <name evidence="1" type="ORF">L1049_005847</name>
</gene>
<proteinExistence type="predicted"/>
<dbReference type="Pfam" id="PF00067">
    <property type="entry name" value="p450"/>
    <property type="match status" value="1"/>
</dbReference>
<dbReference type="PANTHER" id="PTHR47951">
    <property type="entry name" value="OS08G0547900 PROTEIN"/>
    <property type="match status" value="1"/>
</dbReference>
<dbReference type="InterPro" id="IPR001128">
    <property type="entry name" value="Cyt_P450"/>
</dbReference>
<dbReference type="SUPFAM" id="SSF48264">
    <property type="entry name" value="Cytochrome P450"/>
    <property type="match status" value="1"/>
</dbReference>
<dbReference type="InterPro" id="IPR002401">
    <property type="entry name" value="Cyt_P450_E_grp-I"/>
</dbReference>
<comment type="caution">
    <text evidence="1">The sequence shown here is derived from an EMBL/GenBank/DDBJ whole genome shotgun (WGS) entry which is preliminary data.</text>
</comment>
<dbReference type="AlphaFoldDB" id="A0AAP0RGK5"/>
<keyword evidence="2" id="KW-1185">Reference proteome</keyword>
<dbReference type="PRINTS" id="PR00463">
    <property type="entry name" value="EP450I"/>
</dbReference>
<sequence length="175" mass="19760">MKLWKGMPPLPPGPRGLPIAGYFPFLGTNLHQSFAELAQVYGPIYKLWLGNKLYVLLSSPSLAKEVVRDQDITFANRDPPIAALAVTYGGSDIAWSPYGSTWRALRKVFVREMMSNTSLDACYELRKHEVQNTIRDVYTKIGTPMDIGEITFLTELNVIMNLLWGSKFEGLIYKE</sequence>
<dbReference type="GO" id="GO:0004497">
    <property type="term" value="F:monooxygenase activity"/>
    <property type="evidence" value="ECO:0007669"/>
    <property type="project" value="InterPro"/>
</dbReference>
<evidence type="ECO:0000313" key="2">
    <source>
        <dbReference type="Proteomes" id="UP001415857"/>
    </source>
</evidence>
<evidence type="ECO:0000313" key="1">
    <source>
        <dbReference type="EMBL" id="KAK9276316.1"/>
    </source>
</evidence>
<dbReference type="GO" id="GO:0020037">
    <property type="term" value="F:heme binding"/>
    <property type="evidence" value="ECO:0007669"/>
    <property type="project" value="InterPro"/>
</dbReference>
<dbReference type="PANTHER" id="PTHR47951:SF7">
    <property type="entry name" value="FLAVONOID 3',5'-HYDROXYLASE-LIKE ISOFORM X1"/>
    <property type="match status" value="1"/>
</dbReference>
<evidence type="ECO:0008006" key="3">
    <source>
        <dbReference type="Google" id="ProtNLM"/>
    </source>
</evidence>
<dbReference type="Proteomes" id="UP001415857">
    <property type="component" value="Unassembled WGS sequence"/>
</dbReference>
<dbReference type="Gene3D" id="1.10.630.10">
    <property type="entry name" value="Cytochrome P450"/>
    <property type="match status" value="1"/>
</dbReference>
<protein>
    <recommendedName>
        <fullName evidence="3">Cytochrome P450</fullName>
    </recommendedName>
</protein>
<dbReference type="GO" id="GO:0016705">
    <property type="term" value="F:oxidoreductase activity, acting on paired donors, with incorporation or reduction of molecular oxygen"/>
    <property type="evidence" value="ECO:0007669"/>
    <property type="project" value="InterPro"/>
</dbReference>
<accession>A0AAP0RGK5</accession>
<name>A0AAP0RGK5_LIQFO</name>
<dbReference type="GO" id="GO:0005506">
    <property type="term" value="F:iron ion binding"/>
    <property type="evidence" value="ECO:0007669"/>
    <property type="project" value="InterPro"/>
</dbReference>
<dbReference type="InterPro" id="IPR036396">
    <property type="entry name" value="Cyt_P450_sf"/>
</dbReference>
<dbReference type="EMBL" id="JBBPBK010000010">
    <property type="protein sequence ID" value="KAK9276316.1"/>
    <property type="molecule type" value="Genomic_DNA"/>
</dbReference>
<reference evidence="1 2" key="1">
    <citation type="journal article" date="2024" name="Plant J.">
        <title>Genome sequences and population genomics reveal climatic adaptation and genomic divergence between two closely related sweetgum species.</title>
        <authorList>
            <person name="Xu W.Q."/>
            <person name="Ren C.Q."/>
            <person name="Zhang X.Y."/>
            <person name="Comes H.P."/>
            <person name="Liu X.H."/>
            <person name="Li Y.G."/>
            <person name="Kettle C.J."/>
            <person name="Jalonen R."/>
            <person name="Gaisberger H."/>
            <person name="Ma Y.Z."/>
            <person name="Qiu Y.X."/>
        </authorList>
    </citation>
    <scope>NUCLEOTIDE SEQUENCE [LARGE SCALE GENOMIC DNA]</scope>
    <source>
        <strain evidence="1">Hangzhou</strain>
    </source>
</reference>